<comment type="caution">
    <text evidence="2">The sequence shown here is derived from an EMBL/GenBank/DDBJ whole genome shotgun (WGS) entry which is preliminary data.</text>
</comment>
<name>S2DSZ6_INDAL</name>
<accession>S2DSZ6</accession>
<organism evidence="2 3">
    <name type="scientific">Indibacter alkaliphilus (strain CCUG 57479 / KCTC 22604 / LW1)</name>
    <dbReference type="NCBI Taxonomy" id="1189612"/>
    <lineage>
        <taxon>Bacteria</taxon>
        <taxon>Pseudomonadati</taxon>
        <taxon>Bacteroidota</taxon>
        <taxon>Cytophagia</taxon>
        <taxon>Cytophagales</taxon>
        <taxon>Cyclobacteriaceae</taxon>
    </lineage>
</organism>
<gene>
    <name evidence="2" type="ORF">A33Q_3391</name>
</gene>
<feature type="region of interest" description="Disordered" evidence="1">
    <location>
        <begin position="1"/>
        <end position="47"/>
    </location>
</feature>
<proteinExistence type="predicted"/>
<keyword evidence="3" id="KW-1185">Reference proteome</keyword>
<dbReference type="STRING" id="1189612.A33Q_3391"/>
<dbReference type="AlphaFoldDB" id="S2DSZ6"/>
<reference evidence="2 3" key="1">
    <citation type="journal article" date="2013" name="Genome Announc.">
        <title>Draft Genome Sequence of Indibacter alkaliphilus Strain LW1T, Isolated from Lonar Lake, a Haloalkaline Lake in the Buldana District of Maharashtra, India.</title>
        <authorList>
            <person name="Singh A."/>
            <person name="Kumar Jangir P."/>
            <person name="Sharma R."/>
            <person name="Singh A."/>
            <person name="Kumar Pinnaka A."/>
            <person name="Shivaji S."/>
        </authorList>
    </citation>
    <scope>NUCLEOTIDE SEQUENCE [LARGE SCALE GENOMIC DNA]</scope>
    <source>
        <strain evidence="3">CCUG 57479 / KCTC 22604 / LW1</strain>
    </source>
</reference>
<dbReference type="Proteomes" id="UP000006073">
    <property type="component" value="Unassembled WGS sequence"/>
</dbReference>
<dbReference type="EMBL" id="ALWO02000040">
    <property type="protein sequence ID" value="EOZ95186.1"/>
    <property type="molecule type" value="Genomic_DNA"/>
</dbReference>
<protein>
    <submittedName>
        <fullName evidence="2">Uncharacterized protein</fullName>
    </submittedName>
</protein>
<evidence type="ECO:0000313" key="3">
    <source>
        <dbReference type="Proteomes" id="UP000006073"/>
    </source>
</evidence>
<feature type="compositionally biased region" description="Low complexity" evidence="1">
    <location>
        <begin position="22"/>
        <end position="33"/>
    </location>
</feature>
<evidence type="ECO:0000313" key="2">
    <source>
        <dbReference type="EMBL" id="EOZ95186.1"/>
    </source>
</evidence>
<evidence type="ECO:0000256" key="1">
    <source>
        <dbReference type="SAM" id="MobiDB-lite"/>
    </source>
</evidence>
<sequence length="47" mass="4900">MNEIKNFRSTASQGFGQVGLFPSPVSSVSGSKGIFSARPGTPKASQR</sequence>